<dbReference type="PANTHER" id="PTHR13043">
    <property type="entry name" value="EXOCYST COMPLEX COMPONENT SEC5"/>
    <property type="match status" value="1"/>
</dbReference>
<dbReference type="Pfam" id="PF01833">
    <property type="entry name" value="TIG"/>
    <property type="match status" value="1"/>
</dbReference>
<reference evidence="11" key="1">
    <citation type="submission" date="2016-11" db="UniProtKB">
        <authorList>
            <consortium name="WormBaseParasite"/>
        </authorList>
    </citation>
    <scope>IDENTIFICATION</scope>
</reference>
<dbReference type="WBParaSite" id="BXY_0883900.1">
    <property type="protein sequence ID" value="BXY_0883900.1"/>
    <property type="gene ID" value="BXY_0883900"/>
</dbReference>
<evidence type="ECO:0000256" key="2">
    <source>
        <dbReference type="ARBA" id="ARBA00010578"/>
    </source>
</evidence>
<evidence type="ECO:0000256" key="6">
    <source>
        <dbReference type="ARBA" id="ARBA00022927"/>
    </source>
</evidence>
<evidence type="ECO:0000256" key="3">
    <source>
        <dbReference type="ARBA" id="ARBA00017526"/>
    </source>
</evidence>
<dbReference type="GO" id="GO:0000145">
    <property type="term" value="C:exocyst"/>
    <property type="evidence" value="ECO:0007669"/>
    <property type="project" value="UniProtKB-UniRule"/>
</dbReference>
<evidence type="ECO:0000259" key="8">
    <source>
        <dbReference type="Pfam" id="PF01833"/>
    </source>
</evidence>
<keyword evidence="4 7" id="KW-0813">Transport</keyword>
<protein>
    <recommendedName>
        <fullName evidence="3 7">Exocyst complex component 2</fullName>
    </recommendedName>
</protein>
<dbReference type="AlphaFoldDB" id="A0A1I7S750"/>
<comment type="subunit">
    <text evidence="7">Component of the exocyst complex.</text>
</comment>
<evidence type="ECO:0000256" key="4">
    <source>
        <dbReference type="ARBA" id="ARBA00022448"/>
    </source>
</evidence>
<sequence length="881" mass="98615">MFFSALEDLMEVRLNSPVVTGVSPKDGIPGTQVTIRGENLGNGPSDLVALIICGTDCLLTAKWKSPSKIVARVGQAKRGLGDIILVTRSGGRGVSNVQFRVFFEQIGPLVESSVWVDETRTLPVRNTVRNVNESHPSKDILGISTREVTDATILQKAFPDSSGNLRMNNFNPAWYMLENYKSSRLPEIVVGISNLKKEITKEKESSKDVHKSNLYSLIHCVDALDSLHKTIESDCEAHGWPLTTAVAERIGAARETSDKLFSDVLSRKDKADATRNALSVLTRFRFIFFLVESIEENMNAGDYAAILSDYSRAKSLFKGTEITLFKEVMERLNQQIIKFKETLQQRLIGIPTSLEEQSKLIKYLMILDPDSNPGWNCVTTYHCWLEDQLWDLQTKYTIMADAKLYENTGNDKRSYTNSFVAELLNLLCDKLMSFMKLASIYSNSNKEINNIDGVKQMASNTINLGSWLVLNAIAPEAIPQRVKDDYGNKFATFSETLVDGYGQVELLIQAIKALRNALKTLLDSQFDRTQVHPLVELSKTLKIKGIEILTTTVINGIMGLSSKENWKIDYAAQNFKTLLPDLYEAKINEMLDSTNSLLTPGGVFEDDLFVNDAIRQMIVDRYMLVVGSIKDCLEQLLAIKLRKRPHRLYLVNESDSGSINSAVEDRSKPASEVNGRRLLTAISNLDYILQTSLPHICRKLADNGMKYSDLILEKTKGELTVLRAELVSKYLELKTGPLLSLVDCISYDHLPEEDDVSSYIKELVMGMIFVKAELNLVIPVMSAKVIQSAVRIVTKQLVKVLKTVITRSDEHATQIVIDATAIEEAFDSYIDDDLRKDLNDVRAPHKIVLDKELFEESLSNFKNAMFLAIGSISGNDNISDV</sequence>
<dbReference type="Pfam" id="PF15469">
    <property type="entry name" value="Sec5"/>
    <property type="match status" value="1"/>
</dbReference>
<dbReference type="PANTHER" id="PTHR13043:SF1">
    <property type="entry name" value="EXOCYST COMPLEX COMPONENT 2"/>
    <property type="match status" value="1"/>
</dbReference>
<dbReference type="Proteomes" id="UP000095284">
    <property type="component" value="Unplaced"/>
</dbReference>
<evidence type="ECO:0000256" key="5">
    <source>
        <dbReference type="ARBA" id="ARBA00022483"/>
    </source>
</evidence>
<dbReference type="InterPro" id="IPR029175">
    <property type="entry name" value="EXOC2/Sec5"/>
</dbReference>
<evidence type="ECO:0000313" key="11">
    <source>
        <dbReference type="WBParaSite" id="BXY_0883900.1"/>
    </source>
</evidence>
<dbReference type="SUPFAM" id="SSF81296">
    <property type="entry name" value="E set domains"/>
    <property type="match status" value="1"/>
</dbReference>
<evidence type="ECO:0000313" key="10">
    <source>
        <dbReference type="Proteomes" id="UP000095284"/>
    </source>
</evidence>
<proteinExistence type="inferred from homology"/>
<dbReference type="GO" id="GO:0006887">
    <property type="term" value="P:exocytosis"/>
    <property type="evidence" value="ECO:0007669"/>
    <property type="project" value="UniProtKB-KW"/>
</dbReference>
<dbReference type="GO" id="GO:0006893">
    <property type="term" value="P:Golgi to plasma membrane transport"/>
    <property type="evidence" value="ECO:0007669"/>
    <property type="project" value="UniProtKB-UniRule"/>
</dbReference>
<dbReference type="Gene3D" id="2.60.40.10">
    <property type="entry name" value="Immunoglobulins"/>
    <property type="match status" value="1"/>
</dbReference>
<evidence type="ECO:0000256" key="7">
    <source>
        <dbReference type="RuleBase" id="RU365069"/>
    </source>
</evidence>
<evidence type="ECO:0000256" key="1">
    <source>
        <dbReference type="ARBA" id="ARBA00002660"/>
    </source>
</evidence>
<dbReference type="InterPro" id="IPR014756">
    <property type="entry name" value="Ig_E-set"/>
</dbReference>
<name>A0A1I7S750_BURXY</name>
<dbReference type="GO" id="GO:0015031">
    <property type="term" value="P:protein transport"/>
    <property type="evidence" value="ECO:0007669"/>
    <property type="project" value="UniProtKB-KW"/>
</dbReference>
<dbReference type="InterPro" id="IPR039481">
    <property type="entry name" value="EXOC2/Sec5_N_dom"/>
</dbReference>
<dbReference type="InterPro" id="IPR013783">
    <property type="entry name" value="Ig-like_fold"/>
</dbReference>
<organism evidence="10 11">
    <name type="scientific">Bursaphelenchus xylophilus</name>
    <name type="common">Pinewood nematode worm</name>
    <name type="synonym">Aphelenchoides xylophilus</name>
    <dbReference type="NCBI Taxonomy" id="6326"/>
    <lineage>
        <taxon>Eukaryota</taxon>
        <taxon>Metazoa</taxon>
        <taxon>Ecdysozoa</taxon>
        <taxon>Nematoda</taxon>
        <taxon>Chromadorea</taxon>
        <taxon>Rhabditida</taxon>
        <taxon>Tylenchina</taxon>
        <taxon>Tylenchomorpha</taxon>
        <taxon>Aphelenchoidea</taxon>
        <taxon>Aphelenchoididae</taxon>
        <taxon>Bursaphelenchus</taxon>
    </lineage>
</organism>
<feature type="domain" description="Exocyst complex component EXOC2/Sec5 N-terminal" evidence="9">
    <location>
        <begin position="139"/>
        <end position="840"/>
    </location>
</feature>
<feature type="domain" description="IPT/TIG" evidence="8">
    <location>
        <begin position="17"/>
        <end position="100"/>
    </location>
</feature>
<dbReference type="FunFam" id="2.60.40.10:FF:000196">
    <property type="entry name" value="Exocyst complex component 2"/>
    <property type="match status" value="1"/>
</dbReference>
<comment type="function">
    <text evidence="1 7">Component of the exocyst complex involved in the docking of exocytic vesicles with fusion sites on the plasma membrane.</text>
</comment>
<dbReference type="eggNOG" id="KOG2347">
    <property type="taxonomic scope" value="Eukaryota"/>
</dbReference>
<comment type="similarity">
    <text evidence="2 7">Belongs to the SEC5 family.</text>
</comment>
<keyword evidence="6 7" id="KW-0653">Protein transport</keyword>
<accession>A0A1I7S750</accession>
<evidence type="ECO:0000259" key="9">
    <source>
        <dbReference type="Pfam" id="PF15469"/>
    </source>
</evidence>
<dbReference type="InterPro" id="IPR002909">
    <property type="entry name" value="IPT_dom"/>
</dbReference>
<dbReference type="CDD" id="cd00102">
    <property type="entry name" value="IPT"/>
    <property type="match status" value="1"/>
</dbReference>
<keyword evidence="5 7" id="KW-0268">Exocytosis</keyword>